<organism evidence="2 3">
    <name type="scientific">Anaerobutyricum hallii</name>
    <dbReference type="NCBI Taxonomy" id="39488"/>
    <lineage>
        <taxon>Bacteria</taxon>
        <taxon>Bacillati</taxon>
        <taxon>Bacillota</taxon>
        <taxon>Clostridia</taxon>
        <taxon>Lachnospirales</taxon>
        <taxon>Lachnospiraceae</taxon>
        <taxon>Anaerobutyricum</taxon>
    </lineage>
</organism>
<keyword evidence="3" id="KW-1185">Reference proteome</keyword>
<protein>
    <submittedName>
        <fullName evidence="2">Uncharacterized protein</fullName>
    </submittedName>
</protein>
<evidence type="ECO:0000313" key="3">
    <source>
        <dbReference type="Proteomes" id="UP000217549"/>
    </source>
</evidence>
<accession>A0A285PR88</accession>
<keyword evidence="1" id="KW-0472">Membrane</keyword>
<feature type="transmembrane region" description="Helical" evidence="1">
    <location>
        <begin position="20"/>
        <end position="41"/>
    </location>
</feature>
<reference evidence="3" key="1">
    <citation type="submission" date="2017-09" db="EMBL/GenBank/DDBJ databases">
        <authorList>
            <person name="Shetty A S."/>
        </authorList>
    </citation>
    <scope>NUCLEOTIDE SEQUENCE [LARGE SCALE GENOMIC DNA]</scope>
</reference>
<evidence type="ECO:0000256" key="1">
    <source>
        <dbReference type="SAM" id="Phobius"/>
    </source>
</evidence>
<keyword evidence="1" id="KW-1133">Transmembrane helix</keyword>
<gene>
    <name evidence="2" type="ORF">EHLA_1043</name>
</gene>
<dbReference type="Proteomes" id="UP000217549">
    <property type="component" value="Chromosome I"/>
</dbReference>
<keyword evidence="1" id="KW-0812">Transmembrane</keyword>
<dbReference type="KEGG" id="ehl:EHLA_1043"/>
<dbReference type="EMBL" id="LT907978">
    <property type="protein sequence ID" value="SOB71777.1"/>
    <property type="molecule type" value="Genomic_DNA"/>
</dbReference>
<proteinExistence type="predicted"/>
<dbReference type="RefSeq" id="WP_096239568.1">
    <property type="nucleotide sequence ID" value="NZ_LT907978.1"/>
</dbReference>
<sequence>MVKKENDQELLSVKKTILSMSFSLVLVAAVLLFIFGFRYFLSGREYKGANVQKEERKNDYDAHKEYLETDKSFKAGYIMIKNLPAKGLYISELPGKKENSSTYLKSGQILWASKKGTYKDKTYYHLKNGMYLYASEKYMEELASYEKLEGYVAITYISSTGVRLRKWADFQADNVVKSVYVGDKVQVKGKVTRKNGESAYITDKGLYLTTDIQYLNDYTTEADSSENEK</sequence>
<name>A0A285PR88_9FIRM</name>
<dbReference type="AlphaFoldDB" id="A0A285PR88"/>
<evidence type="ECO:0000313" key="2">
    <source>
        <dbReference type="EMBL" id="SOB71777.1"/>
    </source>
</evidence>